<dbReference type="InterPro" id="IPR036249">
    <property type="entry name" value="Thioredoxin-like_sf"/>
</dbReference>
<dbReference type="eggNOG" id="COG0607">
    <property type="taxonomic scope" value="Bacteria"/>
</dbReference>
<dbReference type="SUPFAM" id="SSF52833">
    <property type="entry name" value="Thioredoxin-like"/>
    <property type="match status" value="1"/>
</dbReference>
<dbReference type="EMBL" id="CP011144">
    <property type="protein sequence ID" value="AKC86984.1"/>
    <property type="molecule type" value="Genomic_DNA"/>
</dbReference>
<evidence type="ECO:0000259" key="6">
    <source>
        <dbReference type="PROSITE" id="PS50206"/>
    </source>
</evidence>
<dbReference type="SMART" id="SM00450">
    <property type="entry name" value="RHOD"/>
    <property type="match status" value="1"/>
</dbReference>
<dbReference type="Pfam" id="PF01521">
    <property type="entry name" value="Fe-S_biosyn"/>
    <property type="match status" value="1"/>
</dbReference>
<dbReference type="InterPro" id="IPR033658">
    <property type="entry name" value="GRX_PICOT-like"/>
</dbReference>
<dbReference type="InterPro" id="IPR001763">
    <property type="entry name" value="Rhodanese-like_dom"/>
</dbReference>
<dbReference type="PROSITE" id="PS50206">
    <property type="entry name" value="RHODANESE_3"/>
    <property type="match status" value="1"/>
</dbReference>
<dbReference type="GO" id="GO:0046872">
    <property type="term" value="F:metal ion binding"/>
    <property type="evidence" value="ECO:0007669"/>
    <property type="project" value="UniProtKB-KW"/>
</dbReference>
<sequence>MSLDPALRSRIESLLQAHRVVLFMKGQPGMPQCGFSAKATGVLEDLGVEYAHVNVLADQEIREGIKVFGNWPTIPQLYIDGELVGGSDIIEQLSSSGELSQLLGLPAPDRTPPQVTVTDAAAEKLRGALADAGNAALALAIDARFQPRFQIAPRNDDAIVVETAGLRIQFDPASARRANGITIDWVDDFRGQGLAIDNPNAPKPAQAITPAEADRQVRAGELVLVDVRPADERAIASVAVAHRSFDDDGRAELEALPKDTRLAFLCHHGGRSGQAAEEFRGKGFSNVFNVEGGIDRWASEVDGSVPRY</sequence>
<gene>
    <name evidence="7" type="ORF">WQ53_09710</name>
</gene>
<dbReference type="PROSITE" id="PS51354">
    <property type="entry name" value="GLUTAREDOXIN_2"/>
    <property type="match status" value="1"/>
</dbReference>
<dbReference type="CDD" id="cd00158">
    <property type="entry name" value="RHOD"/>
    <property type="match status" value="1"/>
</dbReference>
<dbReference type="RefSeq" id="WP_052631970.1">
    <property type="nucleotide sequence ID" value="NZ_CP011144.1"/>
</dbReference>
<dbReference type="Pfam" id="PF00462">
    <property type="entry name" value="Glutaredoxin"/>
    <property type="match status" value="1"/>
</dbReference>
<feature type="domain" description="Rhodanese" evidence="6">
    <location>
        <begin position="218"/>
        <end position="306"/>
    </location>
</feature>
<dbReference type="eggNOG" id="COG0278">
    <property type="taxonomic scope" value="Bacteria"/>
</dbReference>
<dbReference type="Gene3D" id="3.40.250.10">
    <property type="entry name" value="Rhodanese-like domain"/>
    <property type="match status" value="1"/>
</dbReference>
<keyword evidence="3" id="KW-0408">Iron</keyword>
<name>A0A0E3Z2K8_9GAMM</name>
<dbReference type="CDD" id="cd03028">
    <property type="entry name" value="GRX_PICOT_like"/>
    <property type="match status" value="1"/>
</dbReference>
<dbReference type="PATRIC" id="fig|314722.6.peg.2082"/>
<evidence type="ECO:0000256" key="5">
    <source>
        <dbReference type="ARBA" id="ARBA00023284"/>
    </source>
</evidence>
<dbReference type="Pfam" id="PF00581">
    <property type="entry name" value="Rhodanese"/>
    <property type="match status" value="1"/>
</dbReference>
<proteinExistence type="predicted"/>
<dbReference type="eggNOG" id="COG0316">
    <property type="taxonomic scope" value="Bacteria"/>
</dbReference>
<dbReference type="GO" id="GO:0051537">
    <property type="term" value="F:2 iron, 2 sulfur cluster binding"/>
    <property type="evidence" value="ECO:0007669"/>
    <property type="project" value="UniProtKB-KW"/>
</dbReference>
<protein>
    <submittedName>
        <fullName evidence="7">Glutaredoxin</fullName>
    </submittedName>
</protein>
<organism evidence="7 8">
    <name type="scientific">Pseudoxanthomonas suwonensis</name>
    <dbReference type="NCBI Taxonomy" id="314722"/>
    <lineage>
        <taxon>Bacteria</taxon>
        <taxon>Pseudomonadati</taxon>
        <taxon>Pseudomonadota</taxon>
        <taxon>Gammaproteobacteria</taxon>
        <taxon>Lysobacterales</taxon>
        <taxon>Lysobacteraceae</taxon>
        <taxon>Pseudoxanthomonas</taxon>
    </lineage>
</organism>
<keyword evidence="8" id="KW-1185">Reference proteome</keyword>
<dbReference type="InterPro" id="IPR035903">
    <property type="entry name" value="HesB-like_dom_sf"/>
</dbReference>
<keyword evidence="4" id="KW-0411">Iron-sulfur</keyword>
<dbReference type="InterPro" id="IPR002109">
    <property type="entry name" value="Glutaredoxin"/>
</dbReference>
<dbReference type="PANTHER" id="PTHR10293:SF72">
    <property type="entry name" value="MONOTHIOL GLUTAREDOXIN-S14, CHLOROPLASTIC"/>
    <property type="match status" value="1"/>
</dbReference>
<evidence type="ECO:0000256" key="2">
    <source>
        <dbReference type="ARBA" id="ARBA00022723"/>
    </source>
</evidence>
<accession>A0A0E3Z2K8</accession>
<evidence type="ECO:0000256" key="4">
    <source>
        <dbReference type="ARBA" id="ARBA00023014"/>
    </source>
</evidence>
<evidence type="ECO:0000313" key="8">
    <source>
        <dbReference type="Proteomes" id="UP000033067"/>
    </source>
</evidence>
<evidence type="ECO:0000313" key="7">
    <source>
        <dbReference type="EMBL" id="AKC86984.1"/>
    </source>
</evidence>
<reference evidence="7 8" key="1">
    <citation type="journal article" date="2015" name="Genome Announc.">
        <title>Complete Genome Sequence of Pseudoxanthomonas suwonensis Strain J1, a Cellulose-Degrading Bacterium Isolated from Leaf- and Wood-Enriched Soil.</title>
        <authorList>
            <person name="Hou L."/>
            <person name="Jiang J."/>
            <person name="Xu Z."/>
            <person name="Zhou Y."/>
            <person name="Leung F.C."/>
        </authorList>
    </citation>
    <scope>NUCLEOTIDE SEQUENCE [LARGE SCALE GENOMIC DNA]</scope>
    <source>
        <strain evidence="7 8">J1</strain>
    </source>
</reference>
<evidence type="ECO:0000256" key="3">
    <source>
        <dbReference type="ARBA" id="ARBA00023004"/>
    </source>
</evidence>
<dbReference type="InterPro" id="IPR000361">
    <property type="entry name" value="ATAP_core_dom"/>
</dbReference>
<keyword evidence="5" id="KW-0676">Redox-active center</keyword>
<keyword evidence="1" id="KW-0001">2Fe-2S</keyword>
<evidence type="ECO:0000256" key="1">
    <source>
        <dbReference type="ARBA" id="ARBA00022714"/>
    </source>
</evidence>
<dbReference type="KEGG" id="psuw:WQ53_09710"/>
<dbReference type="PANTHER" id="PTHR10293">
    <property type="entry name" value="GLUTAREDOXIN FAMILY MEMBER"/>
    <property type="match status" value="1"/>
</dbReference>
<dbReference type="OrthoDB" id="9804115at2"/>
<dbReference type="AlphaFoldDB" id="A0A0E3Z2K8"/>
<dbReference type="InterPro" id="IPR036873">
    <property type="entry name" value="Rhodanese-like_dom_sf"/>
</dbReference>
<dbReference type="Proteomes" id="UP000033067">
    <property type="component" value="Chromosome"/>
</dbReference>
<dbReference type="Gene3D" id="3.40.30.10">
    <property type="entry name" value="Glutaredoxin"/>
    <property type="match status" value="1"/>
</dbReference>
<keyword evidence="2" id="KW-0479">Metal-binding</keyword>
<dbReference type="Gene3D" id="2.60.300.12">
    <property type="entry name" value="HesB-like domain"/>
    <property type="match status" value="1"/>
</dbReference>
<dbReference type="SUPFAM" id="SSF52821">
    <property type="entry name" value="Rhodanese/Cell cycle control phosphatase"/>
    <property type="match status" value="1"/>
</dbReference>
<dbReference type="SUPFAM" id="SSF89360">
    <property type="entry name" value="HesB-like domain"/>
    <property type="match status" value="1"/>
</dbReference>
<dbReference type="InterPro" id="IPR004480">
    <property type="entry name" value="Monothiol_GRX-rel"/>
</dbReference>
<dbReference type="NCBIfam" id="TIGR00365">
    <property type="entry name" value="Grx4 family monothiol glutaredoxin"/>
    <property type="match status" value="1"/>
</dbReference>